<dbReference type="AlphaFoldDB" id="A0A2W4YH89"/>
<evidence type="ECO:0000256" key="1">
    <source>
        <dbReference type="SAM" id="MobiDB-lite"/>
    </source>
</evidence>
<evidence type="ECO:0000313" key="3">
    <source>
        <dbReference type="Proteomes" id="UP000249794"/>
    </source>
</evidence>
<feature type="non-terminal residue" evidence="2">
    <location>
        <position position="87"/>
    </location>
</feature>
<dbReference type="EMBL" id="QBMP01000336">
    <property type="protein sequence ID" value="PZO45945.1"/>
    <property type="molecule type" value="Genomic_DNA"/>
</dbReference>
<feature type="region of interest" description="Disordered" evidence="1">
    <location>
        <begin position="35"/>
        <end position="56"/>
    </location>
</feature>
<name>A0A2W4YH89_9CYAN</name>
<reference evidence="2 3" key="2">
    <citation type="submission" date="2018-06" db="EMBL/GenBank/DDBJ databases">
        <title>Metagenomic assembly of (sub)arctic Cyanobacteria and their associated microbiome from non-axenic cultures.</title>
        <authorList>
            <person name="Baurain D."/>
        </authorList>
    </citation>
    <scope>NUCLEOTIDE SEQUENCE [LARGE SCALE GENOMIC DNA]</scope>
    <source>
        <strain evidence="2">ULC027bin1</strain>
    </source>
</reference>
<accession>A0A2W4YH89</accession>
<dbReference type="Proteomes" id="UP000249794">
    <property type="component" value="Unassembled WGS sequence"/>
</dbReference>
<sequence>MSATQAQHLHGKKGDGCWHDQRCPSKRSYYRNRRELNEKRRSHYRQQVSTGEPASEQVETVSLLVAEEAAPYANLYIWREKRKDAPV</sequence>
<comment type="caution">
    <text evidence="2">The sequence shown here is derived from an EMBL/GenBank/DDBJ whole genome shotgun (WGS) entry which is preliminary data.</text>
</comment>
<proteinExistence type="predicted"/>
<reference evidence="3" key="1">
    <citation type="submission" date="2018-04" db="EMBL/GenBank/DDBJ databases">
        <authorList>
            <person name="Cornet L."/>
        </authorList>
    </citation>
    <scope>NUCLEOTIDE SEQUENCE [LARGE SCALE GENOMIC DNA]</scope>
</reference>
<evidence type="ECO:0000313" key="2">
    <source>
        <dbReference type="EMBL" id="PZO45945.1"/>
    </source>
</evidence>
<protein>
    <submittedName>
        <fullName evidence="2">Uncharacterized protein</fullName>
    </submittedName>
</protein>
<gene>
    <name evidence="2" type="ORF">DCF15_21075</name>
</gene>
<organism evidence="2 3">
    <name type="scientific">Phormidesmis priestleyi</name>
    <dbReference type="NCBI Taxonomy" id="268141"/>
    <lineage>
        <taxon>Bacteria</taxon>
        <taxon>Bacillati</taxon>
        <taxon>Cyanobacteriota</taxon>
        <taxon>Cyanophyceae</taxon>
        <taxon>Leptolyngbyales</taxon>
        <taxon>Leptolyngbyaceae</taxon>
        <taxon>Phormidesmis</taxon>
    </lineage>
</organism>
<feature type="compositionally biased region" description="Polar residues" evidence="1">
    <location>
        <begin position="45"/>
        <end position="56"/>
    </location>
</feature>